<accession>A0A494T7X1</accession>
<dbReference type="Proteomes" id="UP000276254">
    <property type="component" value="Plasmid unnamed1"/>
</dbReference>
<protein>
    <submittedName>
        <fullName evidence="1">Uncharacterized protein</fullName>
    </submittedName>
</protein>
<gene>
    <name evidence="1" type="ORF">D3Y57_02835</name>
</gene>
<evidence type="ECO:0000313" key="1">
    <source>
        <dbReference type="EMBL" id="AYJ85000.1"/>
    </source>
</evidence>
<dbReference type="KEGG" id="spha:D3Y57_02835"/>
<geneLocation type="plasmid" evidence="1">
    <name>unnamed1</name>
</geneLocation>
<keyword evidence="2" id="KW-1185">Reference proteome</keyword>
<sequence length="72" mass="7494">MRCDCCFPNGPYGTNVSAHQLAAMIADRESANAFSAPVQKLFIDATGVDKAKAGKIAAKMSKLSGYVLSLAA</sequence>
<keyword evidence="1" id="KW-0614">Plasmid</keyword>
<dbReference type="AlphaFoldDB" id="A0A494T7X1"/>
<evidence type="ECO:0000313" key="2">
    <source>
        <dbReference type="Proteomes" id="UP000276254"/>
    </source>
</evidence>
<name>A0A494T7X1_SPHPE</name>
<dbReference type="OrthoDB" id="7474776at2"/>
<dbReference type="EMBL" id="CP032828">
    <property type="protein sequence ID" value="AYJ85000.1"/>
    <property type="molecule type" value="Genomic_DNA"/>
</dbReference>
<proteinExistence type="predicted"/>
<reference evidence="1 2" key="1">
    <citation type="submission" date="2018-09" db="EMBL/GenBank/DDBJ databases">
        <title>Sphingomonas peninsula sp. nov., isolated from fildes peninsula, Antarctic soil.</title>
        <authorList>
            <person name="Yingchao G."/>
        </authorList>
    </citation>
    <scope>NUCLEOTIDE SEQUENCE [LARGE SCALE GENOMIC DNA]</scope>
    <source>
        <strain evidence="1 2">YZ-8</strain>
        <plasmid evidence="1 2">unnamed1</plasmid>
    </source>
</reference>
<organism evidence="1 2">
    <name type="scientific">Sphingomonas paeninsulae</name>
    <dbReference type="NCBI Taxonomy" id="2319844"/>
    <lineage>
        <taxon>Bacteria</taxon>
        <taxon>Pseudomonadati</taxon>
        <taxon>Pseudomonadota</taxon>
        <taxon>Alphaproteobacteria</taxon>
        <taxon>Sphingomonadales</taxon>
        <taxon>Sphingomonadaceae</taxon>
        <taxon>Sphingomonas</taxon>
    </lineage>
</organism>